<dbReference type="InterPro" id="IPR002885">
    <property type="entry name" value="PPR_rpt"/>
</dbReference>
<sequence length="786" mass="87079">METKAAHLANLLQTCIDHKAHLAGKLIHSQILRCGFFSDTFLSNRLIELYSKCGSLGSARKVFDKMPKRNIYSWNAIVGAYCKVGGLEDAYDLFVEMPERTVVSWNTVIGALAKNGHEGKAVDLYRTMIWEGFEPTHFTFASVLSAYGNLVDVRRGRVCHGLVVKVGLDGNLYVGNAIVGMYVKNGSVRDAIRAFDELSEPNEVSVTTIIDGLEQSDQIRDALNMFSKMHRNGIRIDAVAFSSIVGVCARGKLGELGSSDECQSVSSYVYGLQAHGLATKLGFETDLHFCNSLLDMYAKHGKMDLAEIAFASLPEVSVVSWNILIVGYGQEGQGEKALELLQRMYLQGFEPDEVTFVGMLGASIKCGDIETAQRMFDRISSPSVSSWNAMLSGYSQKGNDGVAIELFRKMQFKCVRPDQNTIPVILNSCAGMRLLKCGKQVHAASIRESLHHDVFVASGLVDMYSKCGDLHNAKLIFDRISKRDIVCWNSMISGLAFHSHNWDAIALFKQMLEKGMGPTQFTYASIVSSCATLGALSLGRQIHAHMVKSGYTNEVYVGTALIDLYSKCGNVDDAQQFFDGMNVKNVVSWNEMIHGLAQNGCGDKAVELFEEMIRSGVKPDGITFTVVLTACSHSGLVDEGMRIFKSMEQQHMVQPMAEHYTCIIDTLGRAGCFDEAELLIDKMPYQDEPILWEVLLSACRVHANVNLGKRVAEQLFRLDPHNPSPYVLLSNIYADLERWDDASSVRKLMSSRGVVKHPAYSWTEYKDGVQAFMVDEDLTWIESSSH</sequence>
<name>A0AAP0JPY0_9MAGN</name>
<dbReference type="Proteomes" id="UP001417504">
    <property type="component" value="Unassembled WGS sequence"/>
</dbReference>
<feature type="repeat" description="PPR" evidence="2">
    <location>
        <begin position="620"/>
        <end position="654"/>
    </location>
</feature>
<feature type="repeat" description="PPR" evidence="2">
    <location>
        <begin position="383"/>
        <end position="417"/>
    </location>
</feature>
<dbReference type="PANTHER" id="PTHR47926">
    <property type="entry name" value="PENTATRICOPEPTIDE REPEAT-CONTAINING PROTEIN"/>
    <property type="match status" value="1"/>
</dbReference>
<dbReference type="FunFam" id="1.25.40.10:FF:000090">
    <property type="entry name" value="Pentatricopeptide repeat-containing protein, chloroplastic"/>
    <property type="match status" value="1"/>
</dbReference>
<feature type="repeat" description="PPR" evidence="2">
    <location>
        <begin position="39"/>
        <end position="69"/>
    </location>
</feature>
<reference evidence="3 4" key="1">
    <citation type="submission" date="2024-01" db="EMBL/GenBank/DDBJ databases">
        <title>Genome assemblies of Stephania.</title>
        <authorList>
            <person name="Yang L."/>
        </authorList>
    </citation>
    <scope>NUCLEOTIDE SEQUENCE [LARGE SCALE GENOMIC DNA]</scope>
    <source>
        <strain evidence="3">QJT</strain>
        <tissue evidence="3">Leaf</tissue>
    </source>
</reference>
<keyword evidence="4" id="KW-1185">Reference proteome</keyword>
<evidence type="ECO:0000256" key="2">
    <source>
        <dbReference type="PROSITE-ProRule" id="PRU00708"/>
    </source>
</evidence>
<comment type="caution">
    <text evidence="3">The sequence shown here is derived from an EMBL/GenBank/DDBJ whole genome shotgun (WGS) entry which is preliminary data.</text>
</comment>
<dbReference type="Pfam" id="PF20431">
    <property type="entry name" value="E_motif"/>
    <property type="match status" value="1"/>
</dbReference>
<dbReference type="InterPro" id="IPR046848">
    <property type="entry name" value="E_motif"/>
</dbReference>
<evidence type="ECO:0000256" key="1">
    <source>
        <dbReference type="ARBA" id="ARBA00022737"/>
    </source>
</evidence>
<dbReference type="GO" id="GO:0003723">
    <property type="term" value="F:RNA binding"/>
    <property type="evidence" value="ECO:0007669"/>
    <property type="project" value="InterPro"/>
</dbReference>
<organism evidence="3 4">
    <name type="scientific">Stephania japonica</name>
    <dbReference type="NCBI Taxonomy" id="461633"/>
    <lineage>
        <taxon>Eukaryota</taxon>
        <taxon>Viridiplantae</taxon>
        <taxon>Streptophyta</taxon>
        <taxon>Embryophyta</taxon>
        <taxon>Tracheophyta</taxon>
        <taxon>Spermatophyta</taxon>
        <taxon>Magnoliopsida</taxon>
        <taxon>Ranunculales</taxon>
        <taxon>Menispermaceae</taxon>
        <taxon>Menispermoideae</taxon>
        <taxon>Cissampelideae</taxon>
        <taxon>Stephania</taxon>
    </lineage>
</organism>
<dbReference type="AlphaFoldDB" id="A0AAP0JPY0"/>
<accession>A0AAP0JPY0</accession>
<proteinExistence type="predicted"/>
<dbReference type="GO" id="GO:0009451">
    <property type="term" value="P:RNA modification"/>
    <property type="evidence" value="ECO:0007669"/>
    <property type="project" value="InterPro"/>
</dbReference>
<dbReference type="Pfam" id="PF01535">
    <property type="entry name" value="PPR"/>
    <property type="match status" value="5"/>
</dbReference>
<dbReference type="Gene3D" id="1.25.40.10">
    <property type="entry name" value="Tetratricopeptide repeat domain"/>
    <property type="match status" value="7"/>
</dbReference>
<dbReference type="NCBIfam" id="TIGR00756">
    <property type="entry name" value="PPR"/>
    <property type="match status" value="8"/>
</dbReference>
<dbReference type="PANTHER" id="PTHR47926:SF343">
    <property type="entry name" value="PENTACOTRIPEPTIDE-REPEAT REGION OF PRORP DOMAIN-CONTAINING PROTEIN"/>
    <property type="match status" value="1"/>
</dbReference>
<feature type="repeat" description="PPR" evidence="2">
    <location>
        <begin position="317"/>
        <end position="351"/>
    </location>
</feature>
<dbReference type="Pfam" id="PF13041">
    <property type="entry name" value="PPR_2"/>
    <property type="match status" value="6"/>
</dbReference>
<evidence type="ECO:0000313" key="4">
    <source>
        <dbReference type="Proteomes" id="UP001417504"/>
    </source>
</evidence>
<dbReference type="InterPro" id="IPR046960">
    <property type="entry name" value="PPR_At4g14850-like_plant"/>
</dbReference>
<feature type="repeat" description="PPR" evidence="2">
    <location>
        <begin position="585"/>
        <end position="619"/>
    </location>
</feature>
<dbReference type="InterPro" id="IPR011990">
    <property type="entry name" value="TPR-like_helical_dom_sf"/>
</dbReference>
<keyword evidence="1" id="KW-0677">Repeat</keyword>
<evidence type="ECO:0008006" key="5">
    <source>
        <dbReference type="Google" id="ProtNLM"/>
    </source>
</evidence>
<gene>
    <name evidence="3" type="ORF">Sjap_008591</name>
</gene>
<dbReference type="FunFam" id="1.25.40.10:FF:000442">
    <property type="entry name" value="Pentatricopeptide repeat-containing protein At3g49710"/>
    <property type="match status" value="1"/>
</dbReference>
<feature type="repeat" description="PPR" evidence="2">
    <location>
        <begin position="202"/>
        <end position="236"/>
    </location>
</feature>
<protein>
    <recommendedName>
        <fullName evidence="5">Pentatricopeptide repeat-containing protein</fullName>
    </recommendedName>
</protein>
<dbReference type="FunFam" id="1.25.40.10:FF:000436">
    <property type="entry name" value="Pentatricopeptide repeat-containing protein At5g39350 family"/>
    <property type="match status" value="1"/>
</dbReference>
<evidence type="ECO:0000313" key="3">
    <source>
        <dbReference type="EMBL" id="KAK9137997.1"/>
    </source>
</evidence>
<dbReference type="PROSITE" id="PS51375">
    <property type="entry name" value="PPR"/>
    <property type="match status" value="8"/>
</dbReference>
<dbReference type="SUPFAM" id="SSF48452">
    <property type="entry name" value="TPR-like"/>
    <property type="match status" value="1"/>
</dbReference>
<dbReference type="EMBL" id="JBBNAE010000003">
    <property type="protein sequence ID" value="KAK9137997.1"/>
    <property type="molecule type" value="Genomic_DNA"/>
</dbReference>
<feature type="repeat" description="PPR" evidence="2">
    <location>
        <begin position="484"/>
        <end position="518"/>
    </location>
</feature>
<dbReference type="FunFam" id="1.25.40.10:FF:000688">
    <property type="entry name" value="Pentatricopeptide repeat-containing protein"/>
    <property type="match status" value="1"/>
</dbReference>
<feature type="repeat" description="PPR" evidence="2">
    <location>
        <begin position="70"/>
        <end position="104"/>
    </location>
</feature>